<sequence length="121" mass="13671">MVEVARVYITRLQRHIEELSQRRMQLAEEEANNRATTISPVLNITEFNSIMEINLITGSNVAFTLTDIISIIEEEGGQLLNVTYNTAGNTNILSIRCQAVYARIGIESSSLLQRLRTMIEE</sequence>
<dbReference type="EMBL" id="AWUE01014593">
    <property type="protein sequence ID" value="OMP02717.1"/>
    <property type="molecule type" value="Genomic_DNA"/>
</dbReference>
<dbReference type="Proteomes" id="UP000187203">
    <property type="component" value="Unassembled WGS sequence"/>
</dbReference>
<reference evidence="2" key="1">
    <citation type="submission" date="2013-09" db="EMBL/GenBank/DDBJ databases">
        <title>Corchorus olitorius genome sequencing.</title>
        <authorList>
            <person name="Alam M."/>
            <person name="Haque M.S."/>
            <person name="Islam M.S."/>
            <person name="Emdad E.M."/>
            <person name="Islam M.M."/>
            <person name="Ahmed B."/>
            <person name="Halim A."/>
            <person name="Hossen Q.M.M."/>
            <person name="Hossain M.Z."/>
            <person name="Ahmed R."/>
            <person name="Khan M.M."/>
            <person name="Islam R."/>
            <person name="Rashid M.M."/>
            <person name="Khan S.A."/>
            <person name="Rahman M.S."/>
            <person name="Alam M."/>
            <person name="Yahiya A.S."/>
            <person name="Khan M.S."/>
            <person name="Azam M.S."/>
            <person name="Haque T."/>
            <person name="Lashkar M.Z.H."/>
            <person name="Akhand A.I."/>
            <person name="Morshed G."/>
            <person name="Roy S."/>
            <person name="Uddin K.S."/>
            <person name="Rabeya T."/>
            <person name="Hossain A.S."/>
            <person name="Chowdhury A."/>
            <person name="Snigdha A.R."/>
            <person name="Mortoza M.S."/>
            <person name="Matin S.A."/>
            <person name="Hoque S.M.E."/>
            <person name="Islam M.K."/>
            <person name="Roy D.K."/>
            <person name="Haider R."/>
            <person name="Moosa M.M."/>
            <person name="Elias S.M."/>
            <person name="Hasan A.M."/>
            <person name="Jahan S."/>
            <person name="Shafiuddin M."/>
            <person name="Mahmood N."/>
            <person name="Shommy N.S."/>
        </authorList>
    </citation>
    <scope>NUCLEOTIDE SEQUENCE [LARGE SCALE GENOMIC DNA]</scope>
    <source>
        <strain evidence="2">cv. O-4</strain>
    </source>
</reference>
<proteinExistence type="predicted"/>
<comment type="caution">
    <text evidence="1">The sequence shown here is derived from an EMBL/GenBank/DDBJ whole genome shotgun (WGS) entry which is preliminary data.</text>
</comment>
<accession>A0A1R3K6I9</accession>
<dbReference type="STRING" id="93759.A0A1R3K6I9"/>
<name>A0A1R3K6I9_9ROSI</name>
<protein>
    <submittedName>
        <fullName evidence="1">Uncharacterized protein</fullName>
    </submittedName>
</protein>
<keyword evidence="2" id="KW-1185">Reference proteome</keyword>
<organism evidence="1 2">
    <name type="scientific">Corchorus olitorius</name>
    <dbReference type="NCBI Taxonomy" id="93759"/>
    <lineage>
        <taxon>Eukaryota</taxon>
        <taxon>Viridiplantae</taxon>
        <taxon>Streptophyta</taxon>
        <taxon>Embryophyta</taxon>
        <taxon>Tracheophyta</taxon>
        <taxon>Spermatophyta</taxon>
        <taxon>Magnoliopsida</taxon>
        <taxon>eudicotyledons</taxon>
        <taxon>Gunneridae</taxon>
        <taxon>Pentapetalae</taxon>
        <taxon>rosids</taxon>
        <taxon>malvids</taxon>
        <taxon>Malvales</taxon>
        <taxon>Malvaceae</taxon>
        <taxon>Grewioideae</taxon>
        <taxon>Apeibeae</taxon>
        <taxon>Corchorus</taxon>
    </lineage>
</organism>
<dbReference type="OrthoDB" id="1870484at2759"/>
<gene>
    <name evidence="1" type="ORF">COLO4_10879</name>
</gene>
<evidence type="ECO:0000313" key="1">
    <source>
        <dbReference type="EMBL" id="OMP02717.1"/>
    </source>
</evidence>
<evidence type="ECO:0000313" key="2">
    <source>
        <dbReference type="Proteomes" id="UP000187203"/>
    </source>
</evidence>
<dbReference type="AlphaFoldDB" id="A0A1R3K6I9"/>